<sequence length="73" mass="8053">MGDFLEATLARVPGGFDLPEPLRLLFAWVDEQGFVVKGTDGDLYGSLSNSGWVGTSIELRGYTAEQTQRRGFR</sequence>
<name>A0ABY7ZPU3_9ACTN</name>
<evidence type="ECO:0000313" key="1">
    <source>
        <dbReference type="EMBL" id="WDZ83969.1"/>
    </source>
</evidence>
<accession>A0ABY7ZPU3</accession>
<dbReference type="Proteomes" id="UP001219605">
    <property type="component" value="Chromosome"/>
</dbReference>
<protein>
    <submittedName>
        <fullName evidence="1">Uncharacterized protein</fullName>
    </submittedName>
</protein>
<keyword evidence="2" id="KW-1185">Reference proteome</keyword>
<proteinExistence type="predicted"/>
<reference evidence="1 2" key="1">
    <citation type="submission" date="2023-02" db="EMBL/GenBank/DDBJ databases">
        <authorList>
            <person name="Mo P."/>
        </authorList>
    </citation>
    <scope>NUCLEOTIDE SEQUENCE [LARGE SCALE GENOMIC DNA]</scope>
    <source>
        <strain evidence="1 2">HUAS 3</strain>
    </source>
</reference>
<dbReference type="EMBL" id="CP118615">
    <property type="protein sequence ID" value="WDZ83969.1"/>
    <property type="molecule type" value="Genomic_DNA"/>
</dbReference>
<evidence type="ECO:0000313" key="2">
    <source>
        <dbReference type="Proteomes" id="UP001219605"/>
    </source>
</evidence>
<organism evidence="1 2">
    <name type="scientific">Micromonospora cathayae</name>
    <dbReference type="NCBI Taxonomy" id="3028804"/>
    <lineage>
        <taxon>Bacteria</taxon>
        <taxon>Bacillati</taxon>
        <taxon>Actinomycetota</taxon>
        <taxon>Actinomycetes</taxon>
        <taxon>Micromonosporales</taxon>
        <taxon>Micromonosporaceae</taxon>
        <taxon>Micromonospora</taxon>
    </lineage>
</organism>
<gene>
    <name evidence="1" type="ORF">PVK37_26435</name>
</gene>
<dbReference type="RefSeq" id="WP_275030526.1">
    <property type="nucleotide sequence ID" value="NZ_CP118615.1"/>
</dbReference>